<keyword evidence="1" id="KW-0812">Transmembrane</keyword>
<keyword evidence="1" id="KW-0472">Membrane</keyword>
<gene>
    <name evidence="2" type="ORF">BofuT4_P035480.1</name>
</gene>
<sequence>MIRNQRNATQRNTMHGMSIEAFILFCFVSCSWEMMMMMMMTMTMKV</sequence>
<dbReference type="InParanoid" id="G2Y4H8"/>
<evidence type="ECO:0000313" key="3">
    <source>
        <dbReference type="Proteomes" id="UP000008177"/>
    </source>
</evidence>
<accession>G2Y4H8</accession>
<dbReference type="Proteomes" id="UP000008177">
    <property type="component" value="Unplaced contigs"/>
</dbReference>
<evidence type="ECO:0000256" key="1">
    <source>
        <dbReference type="SAM" id="Phobius"/>
    </source>
</evidence>
<proteinExistence type="predicted"/>
<evidence type="ECO:0000313" key="2">
    <source>
        <dbReference type="EMBL" id="CCD47568.1"/>
    </source>
</evidence>
<feature type="transmembrane region" description="Helical" evidence="1">
    <location>
        <begin position="21"/>
        <end position="40"/>
    </location>
</feature>
<dbReference type="HOGENOM" id="CLU_3191219_0_0_1"/>
<name>G2Y4H8_BOTF4</name>
<dbReference type="AlphaFoldDB" id="G2Y4H8"/>
<dbReference type="EMBL" id="FQ790287">
    <property type="protein sequence ID" value="CCD47568.1"/>
    <property type="molecule type" value="Genomic_DNA"/>
</dbReference>
<keyword evidence="1" id="KW-1133">Transmembrane helix</keyword>
<organism evidence="2 3">
    <name type="scientific">Botryotinia fuckeliana (strain T4)</name>
    <name type="common">Noble rot fungus</name>
    <name type="synonym">Botrytis cinerea</name>
    <dbReference type="NCBI Taxonomy" id="999810"/>
    <lineage>
        <taxon>Eukaryota</taxon>
        <taxon>Fungi</taxon>
        <taxon>Dikarya</taxon>
        <taxon>Ascomycota</taxon>
        <taxon>Pezizomycotina</taxon>
        <taxon>Leotiomycetes</taxon>
        <taxon>Helotiales</taxon>
        <taxon>Sclerotiniaceae</taxon>
        <taxon>Botrytis</taxon>
    </lineage>
</organism>
<reference evidence="3" key="1">
    <citation type="journal article" date="2011" name="PLoS Genet.">
        <title>Genomic analysis of the necrotrophic fungal pathogens Sclerotinia sclerotiorum and Botrytis cinerea.</title>
        <authorList>
            <person name="Amselem J."/>
            <person name="Cuomo C.A."/>
            <person name="van Kan J.A."/>
            <person name="Viaud M."/>
            <person name="Benito E.P."/>
            <person name="Couloux A."/>
            <person name="Coutinho P.M."/>
            <person name="de Vries R.P."/>
            <person name="Dyer P.S."/>
            <person name="Fillinger S."/>
            <person name="Fournier E."/>
            <person name="Gout L."/>
            <person name="Hahn M."/>
            <person name="Kohn L."/>
            <person name="Lapalu N."/>
            <person name="Plummer K.M."/>
            <person name="Pradier J.M."/>
            <person name="Quevillon E."/>
            <person name="Sharon A."/>
            <person name="Simon A."/>
            <person name="ten Have A."/>
            <person name="Tudzynski B."/>
            <person name="Tudzynski P."/>
            <person name="Wincker P."/>
            <person name="Andrew M."/>
            <person name="Anthouard V."/>
            <person name="Beever R.E."/>
            <person name="Beffa R."/>
            <person name="Benoit I."/>
            <person name="Bouzid O."/>
            <person name="Brault B."/>
            <person name="Chen Z."/>
            <person name="Choquer M."/>
            <person name="Collemare J."/>
            <person name="Cotton P."/>
            <person name="Danchin E.G."/>
            <person name="Da Silva C."/>
            <person name="Gautier A."/>
            <person name="Giraud C."/>
            <person name="Giraud T."/>
            <person name="Gonzalez C."/>
            <person name="Grossetete S."/>
            <person name="Guldener U."/>
            <person name="Henrissat B."/>
            <person name="Howlett B.J."/>
            <person name="Kodira C."/>
            <person name="Kretschmer M."/>
            <person name="Lappartient A."/>
            <person name="Leroch M."/>
            <person name="Levis C."/>
            <person name="Mauceli E."/>
            <person name="Neuveglise C."/>
            <person name="Oeser B."/>
            <person name="Pearson M."/>
            <person name="Poulain J."/>
            <person name="Poussereau N."/>
            <person name="Quesneville H."/>
            <person name="Rascle C."/>
            <person name="Schumacher J."/>
            <person name="Segurens B."/>
            <person name="Sexton A."/>
            <person name="Silva E."/>
            <person name="Sirven C."/>
            <person name="Soanes D.M."/>
            <person name="Talbot N.J."/>
            <person name="Templeton M."/>
            <person name="Yandava C."/>
            <person name="Yarden O."/>
            <person name="Zeng Q."/>
            <person name="Rollins J.A."/>
            <person name="Lebrun M.H."/>
            <person name="Dickman M."/>
        </authorList>
    </citation>
    <scope>NUCLEOTIDE SEQUENCE [LARGE SCALE GENOMIC DNA]</scope>
    <source>
        <strain evidence="3">T4</strain>
    </source>
</reference>
<protein>
    <submittedName>
        <fullName evidence="2">Uncharacterized protein</fullName>
    </submittedName>
</protein>